<accession>A0A1Q3BJJ2</accession>
<dbReference type="InParanoid" id="A0A1Q3BJJ2"/>
<proteinExistence type="predicted"/>
<sequence>MAITTTCCLNIPPPAPASNSAPCNPMATHVAWHRNEKWRSQCVVGMASIIIGLEMGDFVSCVGSAIAKDIPSIVGSNDKVLRWSEKRVCPSWHLNTLETIVPENLPRPSAHRRWEAVGFTKNAPPVKVTVKSSSSCFSM</sequence>
<dbReference type="PANTHER" id="PTHR37210">
    <property type="entry name" value="EXPRESSED PROTEIN"/>
    <property type="match status" value="1"/>
</dbReference>
<dbReference type="PANTHER" id="PTHR37210:SF2">
    <property type="entry name" value="PROTEIN CHLOROPLAST VESICULATION"/>
    <property type="match status" value="1"/>
</dbReference>
<organism evidence="1 2">
    <name type="scientific">Cephalotus follicularis</name>
    <name type="common">Albany pitcher plant</name>
    <dbReference type="NCBI Taxonomy" id="3775"/>
    <lineage>
        <taxon>Eukaryota</taxon>
        <taxon>Viridiplantae</taxon>
        <taxon>Streptophyta</taxon>
        <taxon>Embryophyta</taxon>
        <taxon>Tracheophyta</taxon>
        <taxon>Spermatophyta</taxon>
        <taxon>Magnoliopsida</taxon>
        <taxon>eudicotyledons</taxon>
        <taxon>Gunneridae</taxon>
        <taxon>Pentapetalae</taxon>
        <taxon>rosids</taxon>
        <taxon>fabids</taxon>
        <taxon>Oxalidales</taxon>
        <taxon>Cephalotaceae</taxon>
        <taxon>Cephalotus</taxon>
    </lineage>
</organism>
<keyword evidence="2" id="KW-1185">Reference proteome</keyword>
<gene>
    <name evidence="1" type="ORF">CFOL_v3_11572</name>
</gene>
<dbReference type="EMBL" id="BDDD01000605">
    <property type="protein sequence ID" value="GAV68069.1"/>
    <property type="molecule type" value="Genomic_DNA"/>
</dbReference>
<comment type="caution">
    <text evidence="1">The sequence shown here is derived from an EMBL/GenBank/DDBJ whole genome shotgun (WGS) entry which is preliminary data.</text>
</comment>
<name>A0A1Q3BJJ2_CEPFO</name>
<dbReference type="InterPro" id="IPR053350">
    <property type="entry name" value="CV_Inducer"/>
</dbReference>
<evidence type="ECO:0000313" key="2">
    <source>
        <dbReference type="Proteomes" id="UP000187406"/>
    </source>
</evidence>
<evidence type="ECO:0000313" key="1">
    <source>
        <dbReference type="EMBL" id="GAV68069.1"/>
    </source>
</evidence>
<dbReference type="Proteomes" id="UP000187406">
    <property type="component" value="Unassembled WGS sequence"/>
</dbReference>
<reference evidence="2" key="1">
    <citation type="submission" date="2016-04" db="EMBL/GenBank/DDBJ databases">
        <title>Cephalotus genome sequencing.</title>
        <authorList>
            <person name="Fukushima K."/>
            <person name="Hasebe M."/>
            <person name="Fang X."/>
        </authorList>
    </citation>
    <scope>NUCLEOTIDE SEQUENCE [LARGE SCALE GENOMIC DNA]</scope>
    <source>
        <strain evidence="2">cv. St1</strain>
    </source>
</reference>
<dbReference type="OrthoDB" id="1892100at2759"/>
<dbReference type="AlphaFoldDB" id="A0A1Q3BJJ2"/>
<protein>
    <submittedName>
        <fullName evidence="1">Uncharacterized protein</fullName>
    </submittedName>
</protein>
<dbReference type="STRING" id="3775.A0A1Q3BJJ2"/>
<dbReference type="FunCoup" id="A0A1Q3BJJ2">
    <property type="interactions" value="43"/>
</dbReference>